<dbReference type="GO" id="GO:0004842">
    <property type="term" value="F:ubiquitin-protein transferase activity"/>
    <property type="evidence" value="ECO:0007669"/>
    <property type="project" value="TreeGrafter"/>
</dbReference>
<protein>
    <submittedName>
        <fullName evidence="5">Putative BOI-related E3 ubiquitin-protein ligase 2</fullName>
    </submittedName>
</protein>
<keyword evidence="1" id="KW-0479">Metal-binding</keyword>
<dbReference type="GO" id="GO:0008270">
    <property type="term" value="F:zinc ion binding"/>
    <property type="evidence" value="ECO:0007669"/>
    <property type="project" value="UniProtKB-KW"/>
</dbReference>
<evidence type="ECO:0000313" key="5">
    <source>
        <dbReference type="EMBL" id="KAA3485079.1"/>
    </source>
</evidence>
<keyword evidence="6" id="KW-1185">Reference proteome</keyword>
<evidence type="ECO:0000313" key="6">
    <source>
        <dbReference type="Proteomes" id="UP000325315"/>
    </source>
</evidence>
<proteinExistence type="predicted"/>
<dbReference type="PANTHER" id="PTHR42647">
    <property type="entry name" value="SBP (S-RIBONUCLEASE BINDING PROTEIN) FAMILY PROTEIN"/>
    <property type="match status" value="1"/>
</dbReference>
<keyword evidence="4" id="KW-1133">Transmembrane helix</keyword>
<dbReference type="Proteomes" id="UP000325315">
    <property type="component" value="Unassembled WGS sequence"/>
</dbReference>
<keyword evidence="3" id="KW-0862">Zinc</keyword>
<dbReference type="PANTHER" id="PTHR42647:SF22">
    <property type="entry name" value="BOI-RELATED E3 UBIQUITIN-PROTEIN LIGASE 2-RELATED"/>
    <property type="match status" value="1"/>
</dbReference>
<keyword evidence="4" id="KW-0812">Transmembrane</keyword>
<name>A0A5B6WT50_9ROSI</name>
<evidence type="ECO:0000256" key="3">
    <source>
        <dbReference type="ARBA" id="ARBA00022833"/>
    </source>
</evidence>
<keyword evidence="2" id="KW-0863">Zinc-finger</keyword>
<accession>A0A5B6WT50</accession>
<sequence length="151" mass="17829">MEWEALYLMKRKEKDLARATKKTMELEAFLKKAEMENEWWERLAKANEAMDKEELIRVNNNNTAEDAESHCCGSCDQRDDQQGEKKSKKVACKHCRSRSSCVLFLPCRQITYCFFSFTSSSSFTSSLFLLFLFFCYYPGHFRVKNDCYNDK</sequence>
<evidence type="ECO:0000256" key="1">
    <source>
        <dbReference type="ARBA" id="ARBA00022723"/>
    </source>
</evidence>
<evidence type="ECO:0000256" key="4">
    <source>
        <dbReference type="SAM" id="Phobius"/>
    </source>
</evidence>
<evidence type="ECO:0000256" key="2">
    <source>
        <dbReference type="ARBA" id="ARBA00022771"/>
    </source>
</evidence>
<reference evidence="6" key="1">
    <citation type="journal article" date="2019" name="Plant Biotechnol. J.">
        <title>Genome sequencing of the Australian wild diploid species Gossypium australe highlights disease resistance and delayed gland morphogenesis.</title>
        <authorList>
            <person name="Cai Y."/>
            <person name="Cai X."/>
            <person name="Wang Q."/>
            <person name="Wang P."/>
            <person name="Zhang Y."/>
            <person name="Cai C."/>
            <person name="Xu Y."/>
            <person name="Wang K."/>
            <person name="Zhou Z."/>
            <person name="Wang C."/>
            <person name="Geng S."/>
            <person name="Li B."/>
            <person name="Dong Q."/>
            <person name="Hou Y."/>
            <person name="Wang H."/>
            <person name="Ai P."/>
            <person name="Liu Z."/>
            <person name="Yi F."/>
            <person name="Sun M."/>
            <person name="An G."/>
            <person name="Cheng J."/>
            <person name="Zhang Y."/>
            <person name="Shi Q."/>
            <person name="Xie Y."/>
            <person name="Shi X."/>
            <person name="Chang Y."/>
            <person name="Huang F."/>
            <person name="Chen Y."/>
            <person name="Hong S."/>
            <person name="Mi L."/>
            <person name="Sun Q."/>
            <person name="Zhang L."/>
            <person name="Zhou B."/>
            <person name="Peng R."/>
            <person name="Zhang X."/>
            <person name="Liu F."/>
        </authorList>
    </citation>
    <scope>NUCLEOTIDE SEQUENCE [LARGE SCALE GENOMIC DNA]</scope>
    <source>
        <strain evidence="6">cv. PA1801</strain>
    </source>
</reference>
<gene>
    <name evidence="5" type="ORF">EPI10_007112</name>
</gene>
<keyword evidence="4" id="KW-0472">Membrane</keyword>
<dbReference type="EMBL" id="SMMG02000002">
    <property type="protein sequence ID" value="KAA3485079.1"/>
    <property type="molecule type" value="Genomic_DNA"/>
</dbReference>
<comment type="caution">
    <text evidence="5">The sequence shown here is derived from an EMBL/GenBank/DDBJ whole genome shotgun (WGS) entry which is preliminary data.</text>
</comment>
<organism evidence="5 6">
    <name type="scientific">Gossypium australe</name>
    <dbReference type="NCBI Taxonomy" id="47621"/>
    <lineage>
        <taxon>Eukaryota</taxon>
        <taxon>Viridiplantae</taxon>
        <taxon>Streptophyta</taxon>
        <taxon>Embryophyta</taxon>
        <taxon>Tracheophyta</taxon>
        <taxon>Spermatophyta</taxon>
        <taxon>Magnoliopsida</taxon>
        <taxon>eudicotyledons</taxon>
        <taxon>Gunneridae</taxon>
        <taxon>Pentapetalae</taxon>
        <taxon>rosids</taxon>
        <taxon>malvids</taxon>
        <taxon>Malvales</taxon>
        <taxon>Malvaceae</taxon>
        <taxon>Malvoideae</taxon>
        <taxon>Gossypium</taxon>
    </lineage>
</organism>
<dbReference type="OrthoDB" id="1711136at2759"/>
<dbReference type="AlphaFoldDB" id="A0A5B6WT50"/>
<feature type="transmembrane region" description="Helical" evidence="4">
    <location>
        <begin position="114"/>
        <end position="137"/>
    </location>
</feature>